<dbReference type="STRING" id="89065.SAMN05216605_101658"/>
<dbReference type="PROSITE" id="PS00409">
    <property type="entry name" value="PROKAR_NTER_METHYL"/>
    <property type="match status" value="1"/>
</dbReference>
<protein>
    <submittedName>
        <fullName evidence="4">General secretion pathway protein G</fullName>
    </submittedName>
</protein>
<dbReference type="RefSeq" id="WP_074750133.1">
    <property type="nucleotide sequence ID" value="NZ_FNCO01000001.1"/>
</dbReference>
<feature type="transmembrane region" description="Helical" evidence="3">
    <location>
        <begin position="12"/>
        <end position="32"/>
    </location>
</feature>
<gene>
    <name evidence="4" type="ORF">SAMN05216605_101658</name>
</gene>
<dbReference type="InterPro" id="IPR000983">
    <property type="entry name" value="Bac_GSPG_pilin"/>
</dbReference>
<sequence length="159" mass="17867">MNRQRATRGFTLIEMVVTLAIVGLLASIAAPLTETVIRRGKEQELRTALYQIRDALDAYKRAADSGRIEKLVASNGYPANLKVLVEGVRDLRSPKGAKIFFLRRIPRDPFGKPKREAQDDWGLRSYDSPAQNPRDGEDVFDVYSKTRGKGLNGIAYSEW</sequence>
<proteinExistence type="predicted"/>
<dbReference type="AlphaFoldDB" id="A0A1G7T3Z0"/>
<evidence type="ECO:0000313" key="4">
    <source>
        <dbReference type="EMBL" id="SDG29951.1"/>
    </source>
</evidence>
<organism evidence="4 5">
    <name type="scientific">Pseudomonas abietaniphila</name>
    <dbReference type="NCBI Taxonomy" id="89065"/>
    <lineage>
        <taxon>Bacteria</taxon>
        <taxon>Pseudomonadati</taxon>
        <taxon>Pseudomonadota</taxon>
        <taxon>Gammaproteobacteria</taxon>
        <taxon>Pseudomonadales</taxon>
        <taxon>Pseudomonadaceae</taxon>
        <taxon>Pseudomonas</taxon>
    </lineage>
</organism>
<evidence type="ECO:0000313" key="5">
    <source>
        <dbReference type="Proteomes" id="UP000182894"/>
    </source>
</evidence>
<dbReference type="Gene3D" id="3.30.700.10">
    <property type="entry name" value="Glycoprotein, Type 4 Pilin"/>
    <property type="match status" value="1"/>
</dbReference>
<keyword evidence="1" id="KW-0488">Methylation</keyword>
<evidence type="ECO:0000256" key="3">
    <source>
        <dbReference type="SAM" id="Phobius"/>
    </source>
</evidence>
<dbReference type="EMBL" id="FNCO01000001">
    <property type="protein sequence ID" value="SDG29951.1"/>
    <property type="molecule type" value="Genomic_DNA"/>
</dbReference>
<evidence type="ECO:0000256" key="1">
    <source>
        <dbReference type="ARBA" id="ARBA00022481"/>
    </source>
</evidence>
<dbReference type="PRINTS" id="PR00813">
    <property type="entry name" value="BCTERIALGSPG"/>
</dbReference>
<keyword evidence="5" id="KW-1185">Reference proteome</keyword>
<dbReference type="OrthoDB" id="9790526at2"/>
<reference evidence="5" key="1">
    <citation type="submission" date="2016-10" db="EMBL/GenBank/DDBJ databases">
        <authorList>
            <person name="Varghese N."/>
            <person name="Submissions S."/>
        </authorList>
    </citation>
    <scope>NUCLEOTIDE SEQUENCE [LARGE SCALE GENOMIC DNA]</scope>
    <source>
        <strain evidence="5">ATCC 700689</strain>
    </source>
</reference>
<dbReference type="Proteomes" id="UP000182894">
    <property type="component" value="Unassembled WGS sequence"/>
</dbReference>
<feature type="compositionally biased region" description="Basic and acidic residues" evidence="2">
    <location>
        <begin position="109"/>
        <end position="122"/>
    </location>
</feature>
<accession>A0A1G7T3Z0</accession>
<keyword evidence="3" id="KW-1133">Transmembrane helix</keyword>
<feature type="region of interest" description="Disordered" evidence="2">
    <location>
        <begin position="109"/>
        <end position="138"/>
    </location>
</feature>
<dbReference type="Pfam" id="PF07963">
    <property type="entry name" value="N_methyl"/>
    <property type="match status" value="1"/>
</dbReference>
<dbReference type="SUPFAM" id="SSF54523">
    <property type="entry name" value="Pili subunits"/>
    <property type="match status" value="1"/>
</dbReference>
<dbReference type="GO" id="GO:0015627">
    <property type="term" value="C:type II protein secretion system complex"/>
    <property type="evidence" value="ECO:0007669"/>
    <property type="project" value="InterPro"/>
</dbReference>
<keyword evidence="3" id="KW-0472">Membrane</keyword>
<evidence type="ECO:0000256" key="2">
    <source>
        <dbReference type="SAM" id="MobiDB-lite"/>
    </source>
</evidence>
<name>A0A1G7T3Z0_9PSED</name>
<dbReference type="InterPro" id="IPR045584">
    <property type="entry name" value="Pilin-like"/>
</dbReference>
<dbReference type="InterPro" id="IPR012902">
    <property type="entry name" value="N_methyl_site"/>
</dbReference>
<dbReference type="NCBIfam" id="TIGR02532">
    <property type="entry name" value="IV_pilin_GFxxxE"/>
    <property type="match status" value="1"/>
</dbReference>
<keyword evidence="3" id="KW-0812">Transmembrane</keyword>
<dbReference type="GO" id="GO:0015628">
    <property type="term" value="P:protein secretion by the type II secretion system"/>
    <property type="evidence" value="ECO:0007669"/>
    <property type="project" value="InterPro"/>
</dbReference>